<dbReference type="Proteomes" id="UP001213000">
    <property type="component" value="Unassembled WGS sequence"/>
</dbReference>
<dbReference type="EMBL" id="JANIEX010000199">
    <property type="protein sequence ID" value="KAJ3571155.1"/>
    <property type="molecule type" value="Genomic_DNA"/>
</dbReference>
<protein>
    <recommendedName>
        <fullName evidence="1">Reverse transcriptase/retrotransposon-derived protein RNase H-like domain-containing protein</fullName>
    </recommendedName>
</protein>
<sequence length="569" mass="64226">MISPLSYTTADFEPIHCPQEIYEISLFELNNLNHHSAISDHSNFAYKKVANRIKPVATTLPEQFRIVRRIPTDPLASMPSLPTHPPPFIPSTRYTLERMESTNVNPDNFLWSEEVKLVHHLIKVQEFGFAWTEDEKGKFSSDYFDPVTIPTVEHVPWVLRNIPVPPGIFHQVVDIIKSKIAAGVYEPSSSSYRSRWFCVLKKDKKSLRLVHDLQPLNAVTIKDSGVPPIVENYAESFGGRGCYGVFDLFVGFDQRTLAPDSRDLTTFQTPLGTLRLTSIPMGYTNSMQIQHGDLTFLLQDEIPDVALPFVDDVPIKGPLTRYETTDGGFETIPENPGIRRFVWEHLQNVNRVIQRVKHAGGTFSASKSHFCVPTATVVGHLCTYEGRLPETSRVQKIVDWPVCTTLSDVRGFLGTLGTIRIFIPNFAAISRPLVRLTKKGVEFEFGDEERAAMDALKDLAQNSPCIRALDYSCDREVVLAVDTSHIAVGYILSQLGEDQNRYPSRFGSITLNEREARYSQAKLELFGLFRALKDTKIWIIGVKNFVVEVDAKYIKGMINNPDIQPLRSD</sequence>
<feature type="domain" description="Reverse transcriptase/retrotransposon-derived protein RNase H-like" evidence="1">
    <location>
        <begin position="446"/>
        <end position="547"/>
    </location>
</feature>
<dbReference type="CDD" id="cd01647">
    <property type="entry name" value="RT_LTR"/>
    <property type="match status" value="1"/>
</dbReference>
<accession>A0AAD5YTG0</accession>
<evidence type="ECO:0000259" key="1">
    <source>
        <dbReference type="Pfam" id="PF17919"/>
    </source>
</evidence>
<proteinExistence type="predicted"/>
<dbReference type="Gene3D" id="3.30.70.270">
    <property type="match status" value="2"/>
</dbReference>
<dbReference type="InterPro" id="IPR041577">
    <property type="entry name" value="RT_RNaseH_2"/>
</dbReference>
<evidence type="ECO:0000313" key="3">
    <source>
        <dbReference type="Proteomes" id="UP001213000"/>
    </source>
</evidence>
<evidence type="ECO:0000313" key="2">
    <source>
        <dbReference type="EMBL" id="KAJ3571155.1"/>
    </source>
</evidence>
<keyword evidence="3" id="KW-1185">Reference proteome</keyword>
<reference evidence="2" key="1">
    <citation type="submission" date="2022-07" db="EMBL/GenBank/DDBJ databases">
        <title>Genome Sequence of Leucocoprinus birnbaumii.</title>
        <authorList>
            <person name="Buettner E."/>
        </authorList>
    </citation>
    <scope>NUCLEOTIDE SEQUENCE</scope>
    <source>
        <strain evidence="2">VT141</strain>
    </source>
</reference>
<dbReference type="Gene3D" id="3.10.10.10">
    <property type="entry name" value="HIV Type 1 Reverse Transcriptase, subunit A, domain 1"/>
    <property type="match status" value="1"/>
</dbReference>
<dbReference type="Pfam" id="PF17919">
    <property type="entry name" value="RT_RNaseH_2"/>
    <property type="match status" value="1"/>
</dbReference>
<dbReference type="SUPFAM" id="SSF56672">
    <property type="entry name" value="DNA/RNA polymerases"/>
    <property type="match status" value="1"/>
</dbReference>
<dbReference type="InterPro" id="IPR043128">
    <property type="entry name" value="Rev_trsase/Diguanyl_cyclase"/>
</dbReference>
<dbReference type="AlphaFoldDB" id="A0AAD5YTG0"/>
<dbReference type="PANTHER" id="PTHR33064:SF37">
    <property type="entry name" value="RIBONUCLEASE H"/>
    <property type="match status" value="1"/>
</dbReference>
<organism evidence="2 3">
    <name type="scientific">Leucocoprinus birnbaumii</name>
    <dbReference type="NCBI Taxonomy" id="56174"/>
    <lineage>
        <taxon>Eukaryota</taxon>
        <taxon>Fungi</taxon>
        <taxon>Dikarya</taxon>
        <taxon>Basidiomycota</taxon>
        <taxon>Agaricomycotina</taxon>
        <taxon>Agaricomycetes</taxon>
        <taxon>Agaricomycetidae</taxon>
        <taxon>Agaricales</taxon>
        <taxon>Agaricineae</taxon>
        <taxon>Agaricaceae</taxon>
        <taxon>Leucocoprinus</taxon>
    </lineage>
</organism>
<dbReference type="InterPro" id="IPR043502">
    <property type="entry name" value="DNA/RNA_pol_sf"/>
</dbReference>
<dbReference type="PANTHER" id="PTHR33064">
    <property type="entry name" value="POL PROTEIN"/>
    <property type="match status" value="1"/>
</dbReference>
<gene>
    <name evidence="2" type="ORF">NP233_g3930</name>
</gene>
<name>A0AAD5YTG0_9AGAR</name>
<comment type="caution">
    <text evidence="2">The sequence shown here is derived from an EMBL/GenBank/DDBJ whole genome shotgun (WGS) entry which is preliminary data.</text>
</comment>
<dbReference type="InterPro" id="IPR051320">
    <property type="entry name" value="Viral_Replic_Matur_Polypro"/>
</dbReference>